<dbReference type="SUPFAM" id="SSF53098">
    <property type="entry name" value="Ribonuclease H-like"/>
    <property type="match status" value="1"/>
</dbReference>
<reference evidence="2 3" key="2">
    <citation type="journal article" date="2017" name="Front. Plant Sci.">
        <title>Gene Classification and Mining of Molecular Markers Useful in Red Clover (Trifolium pratense) Breeding.</title>
        <authorList>
            <person name="Istvanek J."/>
            <person name="Dluhosova J."/>
            <person name="Dluhos P."/>
            <person name="Patkova L."/>
            <person name="Nedelnik J."/>
            <person name="Repkova J."/>
        </authorList>
    </citation>
    <scope>NUCLEOTIDE SEQUENCE [LARGE SCALE GENOMIC DNA]</scope>
    <source>
        <strain evidence="3">cv. Tatra</strain>
        <tissue evidence="2">Young leaves</tissue>
    </source>
</reference>
<dbReference type="PANTHER" id="PTHR47723:SF19">
    <property type="entry name" value="POLYNUCLEOTIDYL TRANSFERASE, RIBONUCLEASE H-LIKE SUPERFAMILY PROTEIN"/>
    <property type="match status" value="1"/>
</dbReference>
<proteinExistence type="predicted"/>
<protein>
    <submittedName>
        <fullName evidence="2">Ribonuclease H</fullName>
    </submittedName>
</protein>
<feature type="non-terminal residue" evidence="2">
    <location>
        <position position="1"/>
    </location>
</feature>
<comment type="caution">
    <text evidence="2">The sequence shown here is derived from an EMBL/GenBank/DDBJ whole genome shotgun (WGS) entry which is preliminary data.</text>
</comment>
<dbReference type="PANTHER" id="PTHR47723">
    <property type="entry name" value="OS05G0353850 PROTEIN"/>
    <property type="match status" value="1"/>
</dbReference>
<reference evidence="2 3" key="1">
    <citation type="journal article" date="2014" name="Am. J. Bot.">
        <title>Genome assembly and annotation for red clover (Trifolium pratense; Fabaceae).</title>
        <authorList>
            <person name="Istvanek J."/>
            <person name="Jaros M."/>
            <person name="Krenek A."/>
            <person name="Repkova J."/>
        </authorList>
    </citation>
    <scope>NUCLEOTIDE SEQUENCE [LARGE SCALE GENOMIC DNA]</scope>
    <source>
        <strain evidence="3">cv. Tatra</strain>
        <tissue evidence="2">Young leaves</tissue>
    </source>
</reference>
<dbReference type="InterPro" id="IPR012337">
    <property type="entry name" value="RNaseH-like_sf"/>
</dbReference>
<evidence type="ECO:0000313" key="2">
    <source>
        <dbReference type="EMBL" id="PNX74720.1"/>
    </source>
</evidence>
<organism evidence="2 3">
    <name type="scientific">Trifolium pratense</name>
    <name type="common">Red clover</name>
    <dbReference type="NCBI Taxonomy" id="57577"/>
    <lineage>
        <taxon>Eukaryota</taxon>
        <taxon>Viridiplantae</taxon>
        <taxon>Streptophyta</taxon>
        <taxon>Embryophyta</taxon>
        <taxon>Tracheophyta</taxon>
        <taxon>Spermatophyta</taxon>
        <taxon>Magnoliopsida</taxon>
        <taxon>eudicotyledons</taxon>
        <taxon>Gunneridae</taxon>
        <taxon>Pentapetalae</taxon>
        <taxon>rosids</taxon>
        <taxon>fabids</taxon>
        <taxon>Fabales</taxon>
        <taxon>Fabaceae</taxon>
        <taxon>Papilionoideae</taxon>
        <taxon>50 kb inversion clade</taxon>
        <taxon>NPAAA clade</taxon>
        <taxon>Hologalegina</taxon>
        <taxon>IRL clade</taxon>
        <taxon>Trifolieae</taxon>
        <taxon>Trifolium</taxon>
    </lineage>
</organism>
<name>A0A2K3L856_TRIPR</name>
<dbReference type="GO" id="GO:0003676">
    <property type="term" value="F:nucleic acid binding"/>
    <property type="evidence" value="ECO:0007669"/>
    <property type="project" value="InterPro"/>
</dbReference>
<dbReference type="CDD" id="cd06222">
    <property type="entry name" value="RNase_H_like"/>
    <property type="match status" value="1"/>
</dbReference>
<dbReference type="InterPro" id="IPR053151">
    <property type="entry name" value="RNase_H-like"/>
</dbReference>
<gene>
    <name evidence="2" type="ORF">L195_g030647</name>
</gene>
<dbReference type="InterPro" id="IPR002156">
    <property type="entry name" value="RNaseH_domain"/>
</dbReference>
<evidence type="ECO:0000259" key="1">
    <source>
        <dbReference type="PROSITE" id="PS50879"/>
    </source>
</evidence>
<accession>A0A2K3L856</accession>
<dbReference type="Proteomes" id="UP000236291">
    <property type="component" value="Unassembled WGS sequence"/>
</dbReference>
<dbReference type="EMBL" id="ASHM01027955">
    <property type="protein sequence ID" value="PNX74720.1"/>
    <property type="molecule type" value="Genomic_DNA"/>
</dbReference>
<dbReference type="STRING" id="57577.A0A2K3L856"/>
<sequence>SIPSIHPRQVSWSRPAEGTICLNVDGSLLGSPQTAGFGGLIRNNVGAFLEGFYGTASQSNILYVEIMAVLHGLELCWNKGFRDVVCFSDSLLTVKLIKEGVSNCHSLANEVHIIRQLLGRVWRVVIDHTLREDNKCADLLAKLGASANSPLVLLTVPHTELLNLIDPDVRGVIFIRE</sequence>
<dbReference type="GO" id="GO:0004523">
    <property type="term" value="F:RNA-DNA hybrid ribonuclease activity"/>
    <property type="evidence" value="ECO:0007669"/>
    <property type="project" value="InterPro"/>
</dbReference>
<dbReference type="Pfam" id="PF13456">
    <property type="entry name" value="RVT_3"/>
    <property type="match status" value="1"/>
</dbReference>
<feature type="domain" description="RNase H type-1" evidence="1">
    <location>
        <begin position="16"/>
        <end position="146"/>
    </location>
</feature>
<dbReference type="Gene3D" id="3.30.420.10">
    <property type="entry name" value="Ribonuclease H-like superfamily/Ribonuclease H"/>
    <property type="match status" value="1"/>
</dbReference>
<dbReference type="InterPro" id="IPR036397">
    <property type="entry name" value="RNaseH_sf"/>
</dbReference>
<dbReference type="PROSITE" id="PS50879">
    <property type="entry name" value="RNASE_H_1"/>
    <property type="match status" value="1"/>
</dbReference>
<evidence type="ECO:0000313" key="3">
    <source>
        <dbReference type="Proteomes" id="UP000236291"/>
    </source>
</evidence>
<dbReference type="InterPro" id="IPR044730">
    <property type="entry name" value="RNase_H-like_dom_plant"/>
</dbReference>
<dbReference type="AlphaFoldDB" id="A0A2K3L856"/>